<dbReference type="PANTHER" id="PTHR35807:SF1">
    <property type="entry name" value="TRANSCRIPTIONAL REGULATOR REDD"/>
    <property type="match status" value="1"/>
</dbReference>
<dbReference type="Pfam" id="PF00486">
    <property type="entry name" value="Trans_reg_C"/>
    <property type="match status" value="1"/>
</dbReference>
<dbReference type="Proteomes" id="UP001596200">
    <property type="component" value="Unassembled WGS sequence"/>
</dbReference>
<dbReference type="EMBL" id="JBHSPU010000002">
    <property type="protein sequence ID" value="MFC5912433.1"/>
    <property type="molecule type" value="Genomic_DNA"/>
</dbReference>
<accession>A0ABW1GE28</accession>
<organism evidence="9 10">
    <name type="scientific">Streptomyces pulveraceus</name>
    <dbReference type="NCBI Taxonomy" id="68258"/>
    <lineage>
        <taxon>Bacteria</taxon>
        <taxon>Bacillati</taxon>
        <taxon>Actinomycetota</taxon>
        <taxon>Actinomycetes</taxon>
        <taxon>Kitasatosporales</taxon>
        <taxon>Streptomycetaceae</taxon>
        <taxon>Streptomyces</taxon>
    </lineage>
</organism>
<dbReference type="PRINTS" id="PR00364">
    <property type="entry name" value="DISEASERSIST"/>
</dbReference>
<dbReference type="InterPro" id="IPR036388">
    <property type="entry name" value="WH-like_DNA-bd_sf"/>
</dbReference>
<dbReference type="Gene3D" id="1.25.40.10">
    <property type="entry name" value="Tetratricopeptide repeat domain"/>
    <property type="match status" value="2"/>
</dbReference>
<comment type="caution">
    <text evidence="9">The sequence shown here is derived from an EMBL/GenBank/DDBJ whole genome shotgun (WGS) entry which is preliminary data.</text>
</comment>
<dbReference type="InterPro" id="IPR001867">
    <property type="entry name" value="OmpR/PhoB-type_DNA-bd"/>
</dbReference>
<dbReference type="Pfam" id="PF13401">
    <property type="entry name" value="AAA_22"/>
    <property type="match status" value="1"/>
</dbReference>
<dbReference type="InterPro" id="IPR011990">
    <property type="entry name" value="TPR-like_helical_dom_sf"/>
</dbReference>
<evidence type="ECO:0000256" key="6">
    <source>
        <dbReference type="PROSITE-ProRule" id="PRU01091"/>
    </source>
</evidence>
<dbReference type="PROSITE" id="PS51755">
    <property type="entry name" value="OMPR_PHOB"/>
    <property type="match status" value="1"/>
</dbReference>
<evidence type="ECO:0000256" key="7">
    <source>
        <dbReference type="SAM" id="MobiDB-lite"/>
    </source>
</evidence>
<evidence type="ECO:0000256" key="5">
    <source>
        <dbReference type="ARBA" id="ARBA00023163"/>
    </source>
</evidence>
<evidence type="ECO:0000256" key="2">
    <source>
        <dbReference type="ARBA" id="ARBA00023012"/>
    </source>
</evidence>
<protein>
    <submittedName>
        <fullName evidence="9">BTAD domain-containing putative transcriptional regulator</fullName>
    </submittedName>
</protein>
<dbReference type="SUPFAM" id="SSF48452">
    <property type="entry name" value="TPR-like"/>
    <property type="match status" value="2"/>
</dbReference>
<evidence type="ECO:0000256" key="4">
    <source>
        <dbReference type="ARBA" id="ARBA00023125"/>
    </source>
</evidence>
<dbReference type="SUPFAM" id="SSF46894">
    <property type="entry name" value="C-terminal effector domain of the bipartite response regulators"/>
    <property type="match status" value="1"/>
</dbReference>
<dbReference type="SMART" id="SM00862">
    <property type="entry name" value="Trans_reg_C"/>
    <property type="match status" value="1"/>
</dbReference>
<dbReference type="InterPro" id="IPR027417">
    <property type="entry name" value="P-loop_NTPase"/>
</dbReference>
<evidence type="ECO:0000256" key="1">
    <source>
        <dbReference type="ARBA" id="ARBA00005820"/>
    </source>
</evidence>
<keyword evidence="5" id="KW-0804">Transcription</keyword>
<feature type="region of interest" description="Disordered" evidence="7">
    <location>
        <begin position="948"/>
        <end position="984"/>
    </location>
</feature>
<dbReference type="Pfam" id="PF03704">
    <property type="entry name" value="BTAD"/>
    <property type="match status" value="1"/>
</dbReference>
<feature type="domain" description="OmpR/PhoB-type" evidence="8">
    <location>
        <begin position="1"/>
        <end position="96"/>
    </location>
</feature>
<dbReference type="Gene3D" id="3.40.50.300">
    <property type="entry name" value="P-loop containing nucleotide triphosphate hydrolases"/>
    <property type="match status" value="1"/>
</dbReference>
<dbReference type="Gene3D" id="1.10.10.10">
    <property type="entry name" value="Winged helix-like DNA-binding domain superfamily/Winged helix DNA-binding domain"/>
    <property type="match status" value="1"/>
</dbReference>
<keyword evidence="4 6" id="KW-0238">DNA-binding</keyword>
<evidence type="ECO:0000313" key="10">
    <source>
        <dbReference type="Proteomes" id="UP001596200"/>
    </source>
</evidence>
<keyword evidence="3" id="KW-0805">Transcription regulation</keyword>
<dbReference type="InterPro" id="IPR051677">
    <property type="entry name" value="AfsR-DnrI-RedD_regulator"/>
</dbReference>
<dbReference type="SUPFAM" id="SSF52540">
    <property type="entry name" value="P-loop containing nucleoside triphosphate hydrolases"/>
    <property type="match status" value="1"/>
</dbReference>
<dbReference type="CDD" id="cd15831">
    <property type="entry name" value="BTAD"/>
    <property type="match status" value="1"/>
</dbReference>
<sequence>MDFRLLGRVGAATGAEELQLGPTKRRSVLAALLLKANSAVPVDQLIDALWDDAPPTHARTVVQGHVSRLRALLASAGAGEHGVGLMTQGPSYVFEVPETLLDTCRFERLARRGRLRQRPADAVAVLGEALALWHGPALDGTAPSAPLRAAAQTLEEARLDVVESLAVAHERLGDRAGAVAVLQAEAAAHPLRESLAEALILALHRAGRRSDALDRYHRVRRLLADELGVGPGPGLRAAYETVLHGGPVGAGGAGPAGAGGAGPVNLLPAPGTGPAGMPGPGPAPVPDARYEVAGRYEMARRYEMAGQYGRYGADAWYEADTRYGRCEADARYWAAGRPPAPAGPAPRLLPRGVRGFLGRDTELAALDRITGAGDGAVALVTGPAGVGKTALALRWAHHRQARYPGGTLFADLRGFGGVPVEPAETVREFLIALGVPARDLPDSSAAAAALYRELTARRALLVVLDNVRATDQVRSLLPSGTGSAVLVTSRIRLSGLIVEELARPVPLDVLGPAPATELLAAAVGEERVAAEPEAADRLARLCDGLPLALRITAAQLAARPHWRLADLAAELADEQRRLALLSLDEAEESGVAAALRITVQGLPPEAVRLFALLGVVPGPDLERYAAAALLGRDPAVAAEALDRLAGAHLVTEYAPGRYSTHDLVRLYARGLDTDEGALLRLLDSYTATALAASIAAEPGEKPCCTLPREAPADVPARTFADRPAALRWYAVERENLAAAVTAARAAGHDDRAWRLAVLQWPYVVWSVRDGWAPLLEQALEASRLLDDPDAESRVRALLGWVLTREGQLSEALAQLELAPALAARAHDPSSEAIALVNLAVALDADGITDASLRHVTRAVRLAREAQDVLTELLALQHRTHQLLARGDIAAAERCTAYALALDDHGVTTGLGALRRAALRLSRSEALLALGERDAAESCTRQALAEAASQGFQEGVNRARSQLESLGRPVDLPAAPAGGDRPVRS</sequence>
<evidence type="ECO:0000256" key="3">
    <source>
        <dbReference type="ARBA" id="ARBA00023015"/>
    </source>
</evidence>
<keyword evidence="10" id="KW-1185">Reference proteome</keyword>
<reference evidence="10" key="1">
    <citation type="journal article" date="2019" name="Int. J. Syst. Evol. Microbiol.">
        <title>The Global Catalogue of Microorganisms (GCM) 10K type strain sequencing project: providing services to taxonomists for standard genome sequencing and annotation.</title>
        <authorList>
            <consortium name="The Broad Institute Genomics Platform"/>
            <consortium name="The Broad Institute Genome Sequencing Center for Infectious Disease"/>
            <person name="Wu L."/>
            <person name="Ma J."/>
        </authorList>
    </citation>
    <scope>NUCLEOTIDE SEQUENCE [LARGE SCALE GENOMIC DNA]</scope>
    <source>
        <strain evidence="10">JCM 4147</strain>
    </source>
</reference>
<dbReference type="RefSeq" id="WP_344517246.1">
    <property type="nucleotide sequence ID" value="NZ_BAAATU010000062.1"/>
</dbReference>
<dbReference type="SMART" id="SM01043">
    <property type="entry name" value="BTAD"/>
    <property type="match status" value="1"/>
</dbReference>
<dbReference type="PANTHER" id="PTHR35807">
    <property type="entry name" value="TRANSCRIPTIONAL REGULATOR REDD-RELATED"/>
    <property type="match status" value="1"/>
</dbReference>
<dbReference type="InterPro" id="IPR049945">
    <property type="entry name" value="AAA_22"/>
</dbReference>
<evidence type="ECO:0000259" key="8">
    <source>
        <dbReference type="PROSITE" id="PS51755"/>
    </source>
</evidence>
<comment type="similarity">
    <text evidence="1">Belongs to the AfsR/DnrI/RedD regulatory family.</text>
</comment>
<evidence type="ECO:0000313" key="9">
    <source>
        <dbReference type="EMBL" id="MFC5912433.1"/>
    </source>
</evidence>
<name>A0ABW1GE28_9ACTN</name>
<dbReference type="InterPro" id="IPR005158">
    <property type="entry name" value="BTAD"/>
</dbReference>
<keyword evidence="2" id="KW-0902">Two-component regulatory system</keyword>
<feature type="DNA-binding region" description="OmpR/PhoB-type" evidence="6">
    <location>
        <begin position="1"/>
        <end position="96"/>
    </location>
</feature>
<dbReference type="InterPro" id="IPR016032">
    <property type="entry name" value="Sig_transdc_resp-reg_C-effctor"/>
</dbReference>
<proteinExistence type="inferred from homology"/>
<gene>
    <name evidence="9" type="ORF">ACFP1B_03110</name>
</gene>